<dbReference type="AlphaFoldDB" id="A0AAV4U763"/>
<dbReference type="Gene3D" id="6.20.130.20">
    <property type="entry name" value="Mitochondrial ribosomal protein L55"/>
    <property type="match status" value="1"/>
</dbReference>
<keyword evidence="1" id="KW-0687">Ribonucleoprotein</keyword>
<dbReference type="InterPro" id="IPR044884">
    <property type="entry name" value="Ribosomal_mL55_sf"/>
</dbReference>
<organism evidence="1 2">
    <name type="scientific">Caerostris darwini</name>
    <dbReference type="NCBI Taxonomy" id="1538125"/>
    <lineage>
        <taxon>Eukaryota</taxon>
        <taxon>Metazoa</taxon>
        <taxon>Ecdysozoa</taxon>
        <taxon>Arthropoda</taxon>
        <taxon>Chelicerata</taxon>
        <taxon>Arachnida</taxon>
        <taxon>Araneae</taxon>
        <taxon>Araneomorphae</taxon>
        <taxon>Entelegynae</taxon>
        <taxon>Araneoidea</taxon>
        <taxon>Araneidae</taxon>
        <taxon>Caerostris</taxon>
    </lineage>
</organism>
<sequence>MSSRIVSKNISYLMQQLRHNSNRASIAKIGREKYCRMYLTTLVNPDGSSITIRYHEPRRIIKLPMDVSQLTPEELQKHLNRRKEEEKVVVEEVIDDGFDVNRYSYLWKKNPEDK</sequence>
<dbReference type="Proteomes" id="UP001054837">
    <property type="component" value="Unassembled WGS sequence"/>
</dbReference>
<protein>
    <submittedName>
        <fullName evidence="1">39S ribosomal protein L55, mitochondrial</fullName>
    </submittedName>
</protein>
<keyword evidence="1" id="KW-0689">Ribosomal protein</keyword>
<dbReference type="GO" id="GO:0003735">
    <property type="term" value="F:structural constituent of ribosome"/>
    <property type="evidence" value="ECO:0007669"/>
    <property type="project" value="InterPro"/>
</dbReference>
<dbReference type="InterPro" id="IPR018615">
    <property type="entry name" value="Ribosomal_mL55"/>
</dbReference>
<evidence type="ECO:0000313" key="1">
    <source>
        <dbReference type="EMBL" id="GIY53578.1"/>
    </source>
</evidence>
<dbReference type="PANTHER" id="PTHR34095">
    <property type="entry name" value="39S RIBOSOMAL PROTEIN L55, MITOCHONDRIAL"/>
    <property type="match status" value="1"/>
</dbReference>
<proteinExistence type="predicted"/>
<dbReference type="PANTHER" id="PTHR34095:SF1">
    <property type="entry name" value="LARGE RIBOSOMAL SUBUNIT PROTEIN ML55"/>
    <property type="match status" value="1"/>
</dbReference>
<comment type="caution">
    <text evidence="1">The sequence shown here is derived from an EMBL/GenBank/DDBJ whole genome shotgun (WGS) entry which is preliminary data.</text>
</comment>
<dbReference type="GO" id="GO:0005762">
    <property type="term" value="C:mitochondrial large ribosomal subunit"/>
    <property type="evidence" value="ECO:0007669"/>
    <property type="project" value="InterPro"/>
</dbReference>
<reference evidence="1 2" key="1">
    <citation type="submission" date="2021-06" db="EMBL/GenBank/DDBJ databases">
        <title>Caerostris darwini draft genome.</title>
        <authorList>
            <person name="Kono N."/>
            <person name="Arakawa K."/>
        </authorList>
    </citation>
    <scope>NUCLEOTIDE SEQUENCE [LARGE SCALE GENOMIC DNA]</scope>
</reference>
<accession>A0AAV4U763</accession>
<name>A0AAV4U763_9ARAC</name>
<dbReference type="EMBL" id="BPLQ01010785">
    <property type="protein sequence ID" value="GIY53578.1"/>
    <property type="molecule type" value="Genomic_DNA"/>
</dbReference>
<dbReference type="GO" id="GO:0006412">
    <property type="term" value="P:translation"/>
    <property type="evidence" value="ECO:0007669"/>
    <property type="project" value="TreeGrafter"/>
</dbReference>
<keyword evidence="2" id="KW-1185">Reference proteome</keyword>
<evidence type="ECO:0000313" key="2">
    <source>
        <dbReference type="Proteomes" id="UP001054837"/>
    </source>
</evidence>
<gene>
    <name evidence="1" type="primary">mRpL55</name>
    <name evidence="1" type="ORF">CDAR_58201</name>
</gene>
<dbReference type="Pfam" id="PF09776">
    <property type="entry name" value="Mitoc_L55"/>
    <property type="match status" value="1"/>
</dbReference>